<feature type="compositionally biased region" description="Acidic residues" evidence="1">
    <location>
        <begin position="37"/>
        <end position="51"/>
    </location>
</feature>
<evidence type="ECO:0000313" key="2">
    <source>
        <dbReference type="EMBL" id="CAK9059318.1"/>
    </source>
</evidence>
<accession>A0ABP0N788</accession>
<feature type="compositionally biased region" description="Basic residues" evidence="1">
    <location>
        <begin position="181"/>
        <end position="190"/>
    </location>
</feature>
<evidence type="ECO:0000313" key="3">
    <source>
        <dbReference type="Proteomes" id="UP001642464"/>
    </source>
</evidence>
<dbReference type="EMBL" id="CAXAMM010026646">
    <property type="protein sequence ID" value="CAK9059318.1"/>
    <property type="molecule type" value="Genomic_DNA"/>
</dbReference>
<feature type="region of interest" description="Disordered" evidence="1">
    <location>
        <begin position="122"/>
        <end position="190"/>
    </location>
</feature>
<gene>
    <name evidence="2" type="ORF">SCF082_LOCUS31443</name>
</gene>
<protein>
    <submittedName>
        <fullName evidence="2">Uncharacterized protein</fullName>
    </submittedName>
</protein>
<dbReference type="Proteomes" id="UP001642464">
    <property type="component" value="Unassembled WGS sequence"/>
</dbReference>
<name>A0ABP0N788_9DINO</name>
<evidence type="ECO:0000256" key="1">
    <source>
        <dbReference type="SAM" id="MobiDB-lite"/>
    </source>
</evidence>
<comment type="caution">
    <text evidence="2">The sequence shown here is derived from an EMBL/GenBank/DDBJ whole genome shotgun (WGS) entry which is preliminary data.</text>
</comment>
<feature type="region of interest" description="Disordered" evidence="1">
    <location>
        <begin position="1"/>
        <end position="51"/>
    </location>
</feature>
<feature type="non-terminal residue" evidence="2">
    <location>
        <position position="1"/>
    </location>
</feature>
<feature type="compositionally biased region" description="Polar residues" evidence="1">
    <location>
        <begin position="1"/>
        <end position="12"/>
    </location>
</feature>
<keyword evidence="3" id="KW-1185">Reference proteome</keyword>
<proteinExistence type="predicted"/>
<reference evidence="2 3" key="1">
    <citation type="submission" date="2024-02" db="EMBL/GenBank/DDBJ databases">
        <authorList>
            <person name="Chen Y."/>
            <person name="Shah S."/>
            <person name="Dougan E. K."/>
            <person name="Thang M."/>
            <person name="Chan C."/>
        </authorList>
    </citation>
    <scope>NUCLEOTIDE SEQUENCE [LARGE SCALE GENOMIC DNA]</scope>
</reference>
<sequence>QSPTEAGESSTYLAARDGDEGEAPPTPTYTAESPTYQDEDEPETPVLEPDDEELYAWEEEQLKSGHAPTSLMVDLSVLSAPAEPAPADELRSLPPAELARRLAAPGALAAARRLGLTGVRGAAGMPSAAPRLPGMEPPTPSLEPDEEGEDFQLLRDLPEDVYLPPARPAVTRRAEEELPPWKRRLRRRQE</sequence>
<organism evidence="2 3">
    <name type="scientific">Durusdinium trenchii</name>
    <dbReference type="NCBI Taxonomy" id="1381693"/>
    <lineage>
        <taxon>Eukaryota</taxon>
        <taxon>Sar</taxon>
        <taxon>Alveolata</taxon>
        <taxon>Dinophyceae</taxon>
        <taxon>Suessiales</taxon>
        <taxon>Symbiodiniaceae</taxon>
        <taxon>Durusdinium</taxon>
    </lineage>
</organism>